<dbReference type="AlphaFoldDB" id="A0A395XF14"/>
<comment type="caution">
    <text evidence="1">The sequence shown here is derived from an EMBL/GenBank/DDBJ whole genome shotgun (WGS) entry which is preliminary data.</text>
</comment>
<protein>
    <submittedName>
        <fullName evidence="1">Uncharacterized protein</fullName>
    </submittedName>
</protein>
<proteinExistence type="predicted"/>
<accession>A0A395XF14</accession>
<dbReference type="Proteomes" id="UP000265970">
    <property type="component" value="Unassembled WGS sequence"/>
</dbReference>
<dbReference type="EMBL" id="QRZV01000002">
    <property type="protein sequence ID" value="RGW09886.1"/>
    <property type="molecule type" value="Genomic_DNA"/>
</dbReference>
<organism evidence="1 2">
    <name type="scientific">Bifidobacterium pseudolongum</name>
    <dbReference type="NCBI Taxonomy" id="1694"/>
    <lineage>
        <taxon>Bacteria</taxon>
        <taxon>Bacillati</taxon>
        <taxon>Actinomycetota</taxon>
        <taxon>Actinomycetes</taxon>
        <taxon>Bifidobacteriales</taxon>
        <taxon>Bifidobacteriaceae</taxon>
        <taxon>Bifidobacterium</taxon>
    </lineage>
</organism>
<dbReference type="RefSeq" id="WP_118239105.1">
    <property type="nucleotide sequence ID" value="NZ_QRZV01000002.1"/>
</dbReference>
<evidence type="ECO:0000313" key="2">
    <source>
        <dbReference type="Proteomes" id="UP000265970"/>
    </source>
</evidence>
<gene>
    <name evidence="1" type="ORF">DWV92_04610</name>
</gene>
<reference evidence="1 2" key="1">
    <citation type="submission" date="2018-08" db="EMBL/GenBank/DDBJ databases">
        <title>A genome reference for cultivated species of the human gut microbiota.</title>
        <authorList>
            <person name="Zou Y."/>
            <person name="Xue W."/>
            <person name="Luo G."/>
        </authorList>
    </citation>
    <scope>NUCLEOTIDE SEQUENCE [LARGE SCALE GENOMIC DNA]</scope>
    <source>
        <strain evidence="1 2">AF13-3LB</strain>
    </source>
</reference>
<evidence type="ECO:0000313" key="1">
    <source>
        <dbReference type="EMBL" id="RGW09886.1"/>
    </source>
</evidence>
<sequence>MTTTCDLSVDWNRCAYCGELRDRVQSASDLRLACSQRLDQAWEEYRAERERGNVAFGTVTHRAWQARIDNLDRQLLAADAAAGEAIDEWADCIHEHHRRYEARQQEAEDSSKDVAAEAEEMVTISKAEAVDELVNIYGGHIDKWLEALRERGSTHTDANDNNAEKIETTSTDLDEPFEKEDKLARELFGKLWYGDVPKLELPKNFSELRPMTLTYCARAIGLYLRLLKEHAPVFAEGYPSHVAHRLMDAFDSAAEARETALASEEGEGK</sequence>
<name>A0A395XF14_9BIFI</name>